<gene>
    <name evidence="1" type="ORF">L484_015528</name>
</gene>
<evidence type="ECO:0000313" key="1">
    <source>
        <dbReference type="EMBL" id="EXB93980.1"/>
    </source>
</evidence>
<name>W9RIV7_9ROSA</name>
<evidence type="ECO:0000313" key="2">
    <source>
        <dbReference type="Proteomes" id="UP000030645"/>
    </source>
</evidence>
<dbReference type="Proteomes" id="UP000030645">
    <property type="component" value="Unassembled WGS sequence"/>
</dbReference>
<protein>
    <submittedName>
        <fullName evidence="1">Uncharacterized protein</fullName>
    </submittedName>
</protein>
<dbReference type="AlphaFoldDB" id="W9RIV7"/>
<reference evidence="2" key="1">
    <citation type="submission" date="2013-01" db="EMBL/GenBank/DDBJ databases">
        <title>Draft Genome Sequence of a Mulberry Tree, Morus notabilis C.K. Schneid.</title>
        <authorList>
            <person name="He N."/>
            <person name="Zhao S."/>
        </authorList>
    </citation>
    <scope>NUCLEOTIDE SEQUENCE</scope>
</reference>
<dbReference type="EMBL" id="KE345116">
    <property type="protein sequence ID" value="EXB93980.1"/>
    <property type="molecule type" value="Genomic_DNA"/>
</dbReference>
<organism evidence="1 2">
    <name type="scientific">Morus notabilis</name>
    <dbReference type="NCBI Taxonomy" id="981085"/>
    <lineage>
        <taxon>Eukaryota</taxon>
        <taxon>Viridiplantae</taxon>
        <taxon>Streptophyta</taxon>
        <taxon>Embryophyta</taxon>
        <taxon>Tracheophyta</taxon>
        <taxon>Spermatophyta</taxon>
        <taxon>Magnoliopsida</taxon>
        <taxon>eudicotyledons</taxon>
        <taxon>Gunneridae</taxon>
        <taxon>Pentapetalae</taxon>
        <taxon>rosids</taxon>
        <taxon>fabids</taxon>
        <taxon>Rosales</taxon>
        <taxon>Moraceae</taxon>
        <taxon>Moreae</taxon>
        <taxon>Morus</taxon>
    </lineage>
</organism>
<sequence length="64" mass="7146">MTEERGLSIPYLRASGETNSQGVMGGVYRARDFTDVKHERNCTMQTCKGLLSSSIVVMLWSLSF</sequence>
<accession>W9RIV7</accession>
<keyword evidence="2" id="KW-1185">Reference proteome</keyword>
<proteinExistence type="predicted"/>